<keyword evidence="2 6" id="KW-0812">Transmembrane</keyword>
<evidence type="ECO:0000313" key="9">
    <source>
        <dbReference type="Proteomes" id="UP000024329"/>
    </source>
</evidence>
<name>A0A031K1N4_9SPHN</name>
<keyword evidence="3 6" id="KW-1133">Transmembrane helix</keyword>
<dbReference type="GO" id="GO:0016020">
    <property type="term" value="C:membrane"/>
    <property type="evidence" value="ECO:0007669"/>
    <property type="project" value="UniProtKB-SubCell"/>
</dbReference>
<proteinExistence type="predicted"/>
<gene>
    <name evidence="8" type="primary">trbF</name>
    <name evidence="8" type="ORF">BV97_01227</name>
</gene>
<dbReference type="EMBL" id="JFYZ01000003">
    <property type="protein sequence ID" value="EZP83124.1"/>
    <property type="molecule type" value="Genomic_DNA"/>
</dbReference>
<evidence type="ECO:0000256" key="4">
    <source>
        <dbReference type="ARBA" id="ARBA00023136"/>
    </source>
</evidence>
<keyword evidence="4 6" id="KW-0472">Membrane</keyword>
<feature type="transmembrane region" description="Helical" evidence="6">
    <location>
        <begin position="43"/>
        <end position="61"/>
    </location>
</feature>
<evidence type="ECO:0000256" key="2">
    <source>
        <dbReference type="ARBA" id="ARBA00022692"/>
    </source>
</evidence>
<accession>A0A031K1N4</accession>
<evidence type="ECO:0000256" key="3">
    <source>
        <dbReference type="ARBA" id="ARBA00022989"/>
    </source>
</evidence>
<dbReference type="RefSeq" id="WP_051586744.1">
    <property type="nucleotide sequence ID" value="NZ_JFYZ01000003.1"/>
</dbReference>
<feature type="domain" description="Bacterial virulence protein VirB8" evidence="7">
    <location>
        <begin position="22"/>
        <end position="225"/>
    </location>
</feature>
<evidence type="ECO:0000259" key="7">
    <source>
        <dbReference type="Pfam" id="PF04335"/>
    </source>
</evidence>
<feature type="region of interest" description="Disordered" evidence="5">
    <location>
        <begin position="231"/>
        <end position="284"/>
    </location>
</feature>
<evidence type="ECO:0000256" key="6">
    <source>
        <dbReference type="SAM" id="Phobius"/>
    </source>
</evidence>
<feature type="compositionally biased region" description="Pro residues" evidence="5">
    <location>
        <begin position="253"/>
        <end position="276"/>
    </location>
</feature>
<dbReference type="CDD" id="cd16425">
    <property type="entry name" value="TrbF"/>
    <property type="match status" value="1"/>
</dbReference>
<evidence type="ECO:0000256" key="1">
    <source>
        <dbReference type="ARBA" id="ARBA00004167"/>
    </source>
</evidence>
<sequence>MRFKRALQRYGQTPEPVTPYQRAGQLWDERIGSARVQARNWRLMAFGGLFLSTGLAVALVWQSMQSRVVPYVVEVDNLGRAQAVAPAGAEYRPTDPQISWHLGRFITDIRSRSLDAVLMRENWLSAYDFASERGALFLGEYARSSSPFAEVGRRTVSVQVTSVVRASETSFRINWTEQAFDRGSLAGTSRWTAVVTIKLQPPRSAEVLRRNPLGLYVDAIDWSRELETAAPAAAASADPGLSERLRTGRDAVPMPPPAVPLGSPLDPPAVSMPPTGPAFKGEAQ</sequence>
<evidence type="ECO:0000313" key="8">
    <source>
        <dbReference type="EMBL" id="EZP83124.1"/>
    </source>
</evidence>
<dbReference type="NCBIfam" id="NF010446">
    <property type="entry name" value="PRK13872.1"/>
    <property type="match status" value="1"/>
</dbReference>
<dbReference type="eggNOG" id="COG3701">
    <property type="taxonomic scope" value="Bacteria"/>
</dbReference>
<dbReference type="PATRIC" id="fig|158500.4.peg.1260"/>
<protein>
    <submittedName>
        <fullName evidence="8">Conjugal transfer protein TrbF</fullName>
    </submittedName>
</protein>
<dbReference type="Gene3D" id="3.10.450.230">
    <property type="entry name" value="VirB8 protein"/>
    <property type="match status" value="1"/>
</dbReference>
<reference evidence="8 9" key="1">
    <citation type="submission" date="2014-03" db="EMBL/GenBank/DDBJ databases">
        <title>Whole genome sequence of Novosphingobium resinovorum KF1.</title>
        <authorList>
            <person name="Gan H.M."/>
            <person name="Gan H.Y."/>
            <person name="Chew T.H."/>
            <person name="Savka M.A."/>
        </authorList>
    </citation>
    <scope>NUCLEOTIDE SEQUENCE [LARGE SCALE GENOMIC DNA]</scope>
    <source>
        <strain evidence="8 9">KF1</strain>
    </source>
</reference>
<comment type="subcellular location">
    <subcellularLocation>
        <location evidence="1">Membrane</location>
        <topology evidence="1">Single-pass membrane protein</topology>
    </subcellularLocation>
</comment>
<dbReference type="InterPro" id="IPR007430">
    <property type="entry name" value="VirB8"/>
</dbReference>
<dbReference type="InterPro" id="IPR032710">
    <property type="entry name" value="NTF2-like_dom_sf"/>
</dbReference>
<dbReference type="Pfam" id="PF04335">
    <property type="entry name" value="VirB8"/>
    <property type="match status" value="1"/>
</dbReference>
<organism evidence="8 9">
    <name type="scientific">Novosphingobium resinovorum</name>
    <dbReference type="NCBI Taxonomy" id="158500"/>
    <lineage>
        <taxon>Bacteria</taxon>
        <taxon>Pseudomonadati</taxon>
        <taxon>Pseudomonadota</taxon>
        <taxon>Alphaproteobacteria</taxon>
        <taxon>Sphingomonadales</taxon>
        <taxon>Sphingomonadaceae</taxon>
        <taxon>Novosphingobium</taxon>
    </lineage>
</organism>
<dbReference type="InterPro" id="IPR035658">
    <property type="entry name" value="TrbF"/>
</dbReference>
<dbReference type="Proteomes" id="UP000024329">
    <property type="component" value="Unassembled WGS sequence"/>
</dbReference>
<evidence type="ECO:0000256" key="5">
    <source>
        <dbReference type="SAM" id="MobiDB-lite"/>
    </source>
</evidence>
<dbReference type="AlphaFoldDB" id="A0A031K1N4"/>
<comment type="caution">
    <text evidence="8">The sequence shown here is derived from an EMBL/GenBank/DDBJ whole genome shotgun (WGS) entry which is preliminary data.</text>
</comment>
<dbReference type="SUPFAM" id="SSF54427">
    <property type="entry name" value="NTF2-like"/>
    <property type="match status" value="1"/>
</dbReference>